<keyword evidence="3" id="KW-1185">Reference proteome</keyword>
<gene>
    <name evidence="2" type="ORF">EYF80_063220</name>
</gene>
<feature type="compositionally biased region" description="Basic and acidic residues" evidence="1">
    <location>
        <begin position="69"/>
        <end position="84"/>
    </location>
</feature>
<evidence type="ECO:0000313" key="2">
    <source>
        <dbReference type="EMBL" id="TNN26644.1"/>
    </source>
</evidence>
<evidence type="ECO:0000256" key="1">
    <source>
        <dbReference type="SAM" id="MobiDB-lite"/>
    </source>
</evidence>
<protein>
    <submittedName>
        <fullName evidence="2">Uncharacterized protein</fullName>
    </submittedName>
</protein>
<proteinExistence type="predicted"/>
<organism evidence="2 3">
    <name type="scientific">Liparis tanakae</name>
    <name type="common">Tanaka's snailfish</name>
    <dbReference type="NCBI Taxonomy" id="230148"/>
    <lineage>
        <taxon>Eukaryota</taxon>
        <taxon>Metazoa</taxon>
        <taxon>Chordata</taxon>
        <taxon>Craniata</taxon>
        <taxon>Vertebrata</taxon>
        <taxon>Euteleostomi</taxon>
        <taxon>Actinopterygii</taxon>
        <taxon>Neopterygii</taxon>
        <taxon>Teleostei</taxon>
        <taxon>Neoteleostei</taxon>
        <taxon>Acanthomorphata</taxon>
        <taxon>Eupercaria</taxon>
        <taxon>Perciformes</taxon>
        <taxon>Cottioidei</taxon>
        <taxon>Cottales</taxon>
        <taxon>Liparidae</taxon>
        <taxon>Liparis</taxon>
    </lineage>
</organism>
<sequence>MAALGLRQATRELGLFSVELHVALIAPGSPSATQSRIFKTKNTQLQHRTILQEIQLSVHRQICPIPPENSRDRHLSARETSDRL</sequence>
<name>A0A4Z2EDS4_9TELE</name>
<reference evidence="2 3" key="1">
    <citation type="submission" date="2019-03" db="EMBL/GenBank/DDBJ databases">
        <title>First draft genome of Liparis tanakae, snailfish: a comprehensive survey of snailfish specific genes.</title>
        <authorList>
            <person name="Kim W."/>
            <person name="Song I."/>
            <person name="Jeong J.-H."/>
            <person name="Kim D."/>
            <person name="Kim S."/>
            <person name="Ryu S."/>
            <person name="Song J.Y."/>
            <person name="Lee S.K."/>
        </authorList>
    </citation>
    <scope>NUCLEOTIDE SEQUENCE [LARGE SCALE GENOMIC DNA]</scope>
    <source>
        <tissue evidence="2">Muscle</tissue>
    </source>
</reference>
<dbReference type="Proteomes" id="UP000314294">
    <property type="component" value="Unassembled WGS sequence"/>
</dbReference>
<feature type="region of interest" description="Disordered" evidence="1">
    <location>
        <begin position="65"/>
        <end position="84"/>
    </location>
</feature>
<evidence type="ECO:0000313" key="3">
    <source>
        <dbReference type="Proteomes" id="UP000314294"/>
    </source>
</evidence>
<comment type="caution">
    <text evidence="2">The sequence shown here is derived from an EMBL/GenBank/DDBJ whole genome shotgun (WGS) entry which is preliminary data.</text>
</comment>
<accession>A0A4Z2EDS4</accession>
<dbReference type="EMBL" id="SRLO01009812">
    <property type="protein sequence ID" value="TNN26644.1"/>
    <property type="molecule type" value="Genomic_DNA"/>
</dbReference>
<dbReference type="AlphaFoldDB" id="A0A4Z2EDS4"/>